<evidence type="ECO:0000256" key="1">
    <source>
        <dbReference type="SAM" id="MobiDB-lite"/>
    </source>
</evidence>
<dbReference type="EMBL" id="OZ075144">
    <property type="protein sequence ID" value="CAL5044256.1"/>
    <property type="molecule type" value="Genomic_DNA"/>
</dbReference>
<dbReference type="Proteomes" id="UP001497457">
    <property type="component" value="Chromosome 34rd"/>
</dbReference>
<sequence length="192" mass="20887">MTKTDRDFGSAPLAAAPIRSSPPAAPCRPSDARPCPSPAAGARASLGGYGLSRRRRPLVVRRGRPLVVRRGRPLVPEMEEPPPRFFSNIFPESQADLSWVPEGATPTRTITSASTPSPMTRSMSNRLLQQNLSTPTRSITPVQTPSPMTRSRKRMLEFEGSIEPIACEALSPVAFMEKGKAKKLKVVRSKKG</sequence>
<name>A0ABC9DSP6_9POAL</name>
<feature type="region of interest" description="Disordered" evidence="1">
    <location>
        <begin position="1"/>
        <end position="50"/>
    </location>
</feature>
<organism evidence="2 3">
    <name type="scientific">Urochloa decumbens</name>
    <dbReference type="NCBI Taxonomy" id="240449"/>
    <lineage>
        <taxon>Eukaryota</taxon>
        <taxon>Viridiplantae</taxon>
        <taxon>Streptophyta</taxon>
        <taxon>Embryophyta</taxon>
        <taxon>Tracheophyta</taxon>
        <taxon>Spermatophyta</taxon>
        <taxon>Magnoliopsida</taxon>
        <taxon>Liliopsida</taxon>
        <taxon>Poales</taxon>
        <taxon>Poaceae</taxon>
        <taxon>PACMAD clade</taxon>
        <taxon>Panicoideae</taxon>
        <taxon>Panicodae</taxon>
        <taxon>Paniceae</taxon>
        <taxon>Melinidinae</taxon>
        <taxon>Urochloa</taxon>
    </lineage>
</organism>
<proteinExistence type="predicted"/>
<evidence type="ECO:0000313" key="2">
    <source>
        <dbReference type="EMBL" id="CAL5044256.1"/>
    </source>
</evidence>
<reference evidence="2 3" key="2">
    <citation type="submission" date="2024-10" db="EMBL/GenBank/DDBJ databases">
        <authorList>
            <person name="Ryan C."/>
        </authorList>
    </citation>
    <scope>NUCLEOTIDE SEQUENCE [LARGE SCALE GENOMIC DNA]</scope>
</reference>
<evidence type="ECO:0000313" key="3">
    <source>
        <dbReference type="Proteomes" id="UP001497457"/>
    </source>
</evidence>
<reference evidence="3" key="1">
    <citation type="submission" date="2024-06" db="EMBL/GenBank/DDBJ databases">
        <authorList>
            <person name="Ryan C."/>
        </authorList>
    </citation>
    <scope>NUCLEOTIDE SEQUENCE [LARGE SCALE GENOMIC DNA]</scope>
</reference>
<gene>
    <name evidence="2" type="ORF">URODEC1_LOCUS88188</name>
</gene>
<dbReference type="AlphaFoldDB" id="A0ABC9DSP6"/>
<feature type="compositionally biased region" description="Low complexity" evidence="1">
    <location>
        <begin position="10"/>
        <end position="46"/>
    </location>
</feature>
<protein>
    <submittedName>
        <fullName evidence="2">Uncharacterized protein</fullName>
    </submittedName>
</protein>
<keyword evidence="3" id="KW-1185">Reference proteome</keyword>
<accession>A0ABC9DSP6</accession>